<keyword evidence="1" id="KW-0732">Signal</keyword>
<organism evidence="2 3">
    <name type="scientific">Spirodela intermedia</name>
    <name type="common">Intermediate duckweed</name>
    <dbReference type="NCBI Taxonomy" id="51605"/>
    <lineage>
        <taxon>Eukaryota</taxon>
        <taxon>Viridiplantae</taxon>
        <taxon>Streptophyta</taxon>
        <taxon>Embryophyta</taxon>
        <taxon>Tracheophyta</taxon>
        <taxon>Spermatophyta</taxon>
        <taxon>Magnoliopsida</taxon>
        <taxon>Liliopsida</taxon>
        <taxon>Araceae</taxon>
        <taxon>Lemnoideae</taxon>
        <taxon>Spirodela</taxon>
    </lineage>
</organism>
<dbReference type="AlphaFoldDB" id="A0A7I8KDT1"/>
<gene>
    <name evidence="2" type="ORF">SI8410_05006466</name>
</gene>
<evidence type="ECO:0000313" key="3">
    <source>
        <dbReference type="Proteomes" id="UP000663760"/>
    </source>
</evidence>
<name>A0A7I8KDT1_SPIIN</name>
<dbReference type="EMBL" id="LR746268">
    <property type="protein sequence ID" value="CAA7395803.1"/>
    <property type="molecule type" value="Genomic_DNA"/>
</dbReference>
<sequence>MIPLLLTLTVVILFMDVGATPFLHALISMITSPTLASPAPSHVPTPIFHMTLTPTEYDALHHVNSTDTFTSTSFPLLLASSTPNVFTKSLAGISYNIMCTKLNMLTLYAPT</sequence>
<keyword evidence="3" id="KW-1185">Reference proteome</keyword>
<proteinExistence type="predicted"/>
<accession>A0A7I8KDT1</accession>
<dbReference type="Proteomes" id="UP000663760">
    <property type="component" value="Chromosome 5"/>
</dbReference>
<evidence type="ECO:0000256" key="1">
    <source>
        <dbReference type="SAM" id="SignalP"/>
    </source>
</evidence>
<feature type="chain" id="PRO_5029751681" evidence="1">
    <location>
        <begin position="20"/>
        <end position="111"/>
    </location>
</feature>
<evidence type="ECO:0000313" key="2">
    <source>
        <dbReference type="EMBL" id="CAA7395803.1"/>
    </source>
</evidence>
<feature type="signal peptide" evidence="1">
    <location>
        <begin position="1"/>
        <end position="19"/>
    </location>
</feature>
<reference evidence="2" key="1">
    <citation type="submission" date="2020-02" db="EMBL/GenBank/DDBJ databases">
        <authorList>
            <person name="Scholz U."/>
            <person name="Mascher M."/>
            <person name="Fiebig A."/>
        </authorList>
    </citation>
    <scope>NUCLEOTIDE SEQUENCE</scope>
</reference>
<protein>
    <submittedName>
        <fullName evidence="2">Uncharacterized protein</fullName>
    </submittedName>
</protein>